<feature type="transmembrane region" description="Helical" evidence="1">
    <location>
        <begin position="166"/>
        <end position="192"/>
    </location>
</feature>
<sequence length="257" mass="28040">MCSCEDQVHTMAEYHAKGFETQDPVKSQSHARPGASRLCKVMLPLLWLLALGCSAASLGGVSKGWAYYKKDNFLYRPLGRAVTLKIWVGWVRGTDSIRQLLRARAPTRYSYYLYLRDVVGSNGDFGQVWGGITAAVLCLSIIAALACLVIWAASARSTAARPASKAVAWVSLACWFFVAAMSCVLYTIEAVAVSRHTQATLGGFKAVCWPDWAYWLAMIASLFWLISAAICFRESRSAASYASPTIPEGKHPQGAVV</sequence>
<keyword evidence="3" id="KW-1185">Reference proteome</keyword>
<keyword evidence="1" id="KW-0472">Membrane</keyword>
<dbReference type="AlphaFoldDB" id="A0AAW1Q4R4"/>
<organism evidence="2 3">
    <name type="scientific">[Myrmecia] bisecta</name>
    <dbReference type="NCBI Taxonomy" id="41462"/>
    <lineage>
        <taxon>Eukaryota</taxon>
        <taxon>Viridiplantae</taxon>
        <taxon>Chlorophyta</taxon>
        <taxon>core chlorophytes</taxon>
        <taxon>Trebouxiophyceae</taxon>
        <taxon>Trebouxiales</taxon>
        <taxon>Trebouxiaceae</taxon>
        <taxon>Myrmecia</taxon>
    </lineage>
</organism>
<proteinExistence type="predicted"/>
<accession>A0AAW1Q4R4</accession>
<dbReference type="EMBL" id="JALJOR010000005">
    <property type="protein sequence ID" value="KAK9816831.1"/>
    <property type="molecule type" value="Genomic_DNA"/>
</dbReference>
<gene>
    <name evidence="2" type="ORF">WJX72_005663</name>
</gene>
<keyword evidence="1" id="KW-1133">Transmembrane helix</keyword>
<evidence type="ECO:0000313" key="2">
    <source>
        <dbReference type="EMBL" id="KAK9816831.1"/>
    </source>
</evidence>
<reference evidence="2 3" key="1">
    <citation type="journal article" date="2024" name="Nat. Commun.">
        <title>Phylogenomics reveals the evolutionary origins of lichenization in chlorophyte algae.</title>
        <authorList>
            <person name="Puginier C."/>
            <person name="Libourel C."/>
            <person name="Otte J."/>
            <person name="Skaloud P."/>
            <person name="Haon M."/>
            <person name="Grisel S."/>
            <person name="Petersen M."/>
            <person name="Berrin J.G."/>
            <person name="Delaux P.M."/>
            <person name="Dal Grande F."/>
            <person name="Keller J."/>
        </authorList>
    </citation>
    <scope>NUCLEOTIDE SEQUENCE [LARGE SCALE GENOMIC DNA]</scope>
    <source>
        <strain evidence="2 3">SAG 2043</strain>
    </source>
</reference>
<comment type="caution">
    <text evidence="2">The sequence shown here is derived from an EMBL/GenBank/DDBJ whole genome shotgun (WGS) entry which is preliminary data.</text>
</comment>
<name>A0AAW1Q4R4_9CHLO</name>
<evidence type="ECO:0000256" key="1">
    <source>
        <dbReference type="SAM" id="Phobius"/>
    </source>
</evidence>
<keyword evidence="1" id="KW-0812">Transmembrane</keyword>
<protein>
    <submittedName>
        <fullName evidence="2">Uncharacterized protein</fullName>
    </submittedName>
</protein>
<feature type="transmembrane region" description="Helical" evidence="1">
    <location>
        <begin position="45"/>
        <end position="68"/>
    </location>
</feature>
<feature type="transmembrane region" description="Helical" evidence="1">
    <location>
        <begin position="128"/>
        <end position="154"/>
    </location>
</feature>
<evidence type="ECO:0000313" key="3">
    <source>
        <dbReference type="Proteomes" id="UP001489004"/>
    </source>
</evidence>
<dbReference type="Proteomes" id="UP001489004">
    <property type="component" value="Unassembled WGS sequence"/>
</dbReference>
<feature type="transmembrane region" description="Helical" evidence="1">
    <location>
        <begin position="212"/>
        <end position="232"/>
    </location>
</feature>